<gene>
    <name evidence="1" type="ORF">BU23DRAFT_559967</name>
</gene>
<organism evidence="1 2">
    <name type="scientific">Bimuria novae-zelandiae CBS 107.79</name>
    <dbReference type="NCBI Taxonomy" id="1447943"/>
    <lineage>
        <taxon>Eukaryota</taxon>
        <taxon>Fungi</taxon>
        <taxon>Dikarya</taxon>
        <taxon>Ascomycota</taxon>
        <taxon>Pezizomycotina</taxon>
        <taxon>Dothideomycetes</taxon>
        <taxon>Pleosporomycetidae</taxon>
        <taxon>Pleosporales</taxon>
        <taxon>Massarineae</taxon>
        <taxon>Didymosphaeriaceae</taxon>
        <taxon>Bimuria</taxon>
    </lineage>
</organism>
<evidence type="ECO:0000313" key="1">
    <source>
        <dbReference type="EMBL" id="KAF1966684.1"/>
    </source>
</evidence>
<keyword evidence="2" id="KW-1185">Reference proteome</keyword>
<proteinExistence type="predicted"/>
<sequence>MEAVCLSYGLSARNLRTHAKPVQYKEWVIIAGTCLSMSISDMSHDEEIFLQSCEFIP</sequence>
<accession>A0A6A5UPR6</accession>
<reference evidence="1" key="1">
    <citation type="journal article" date="2020" name="Stud. Mycol.">
        <title>101 Dothideomycetes genomes: a test case for predicting lifestyles and emergence of pathogens.</title>
        <authorList>
            <person name="Haridas S."/>
            <person name="Albert R."/>
            <person name="Binder M."/>
            <person name="Bloem J."/>
            <person name="Labutti K."/>
            <person name="Salamov A."/>
            <person name="Andreopoulos B."/>
            <person name="Baker S."/>
            <person name="Barry K."/>
            <person name="Bills G."/>
            <person name="Bluhm B."/>
            <person name="Cannon C."/>
            <person name="Castanera R."/>
            <person name="Culley D."/>
            <person name="Daum C."/>
            <person name="Ezra D."/>
            <person name="Gonzalez J."/>
            <person name="Henrissat B."/>
            <person name="Kuo A."/>
            <person name="Liang C."/>
            <person name="Lipzen A."/>
            <person name="Lutzoni F."/>
            <person name="Magnuson J."/>
            <person name="Mondo S."/>
            <person name="Nolan M."/>
            <person name="Ohm R."/>
            <person name="Pangilinan J."/>
            <person name="Park H.-J."/>
            <person name="Ramirez L."/>
            <person name="Alfaro M."/>
            <person name="Sun H."/>
            <person name="Tritt A."/>
            <person name="Yoshinaga Y."/>
            <person name="Zwiers L.-H."/>
            <person name="Turgeon B."/>
            <person name="Goodwin S."/>
            <person name="Spatafora J."/>
            <person name="Crous P."/>
            <person name="Grigoriev I."/>
        </authorList>
    </citation>
    <scope>NUCLEOTIDE SEQUENCE</scope>
    <source>
        <strain evidence="1">CBS 107.79</strain>
    </source>
</reference>
<dbReference type="AlphaFoldDB" id="A0A6A5UPR6"/>
<dbReference type="EMBL" id="ML976742">
    <property type="protein sequence ID" value="KAF1966684.1"/>
    <property type="molecule type" value="Genomic_DNA"/>
</dbReference>
<protein>
    <submittedName>
        <fullName evidence="1">Uncharacterized protein</fullName>
    </submittedName>
</protein>
<evidence type="ECO:0000313" key="2">
    <source>
        <dbReference type="Proteomes" id="UP000800036"/>
    </source>
</evidence>
<dbReference type="Proteomes" id="UP000800036">
    <property type="component" value="Unassembled WGS sequence"/>
</dbReference>
<name>A0A6A5UPR6_9PLEO</name>